<dbReference type="AlphaFoldDB" id="A0AAW0I8U7"/>
<name>A0AAW0I8U7_MYOGA</name>
<evidence type="ECO:0000313" key="3">
    <source>
        <dbReference type="EMBL" id="KAK7810508.1"/>
    </source>
</evidence>
<feature type="domain" description="Small ribosomal subunit protein uS17 N-terminal" evidence="2">
    <location>
        <begin position="56"/>
        <end position="95"/>
    </location>
</feature>
<keyword evidence="1" id="KW-0699">rRNA-binding</keyword>
<dbReference type="Gene3D" id="2.40.50.1000">
    <property type="match status" value="1"/>
</dbReference>
<dbReference type="InterPro" id="IPR032440">
    <property type="entry name" value="Ribosomal_uS17_N"/>
</dbReference>
<sequence>MCNSKDSVAAYTSATREQSPNATRVLAGIFKWCGELEYFTEQALKATNGGKRGLLEETGKKNFPRYYRNMGLGFKTFKEAMEGTYTDKMSFTGVVTKKKMPDFLLHPQENCFKKHHNNVSVYL</sequence>
<gene>
    <name evidence="3" type="ORF">U0070_025156</name>
</gene>
<dbReference type="GO" id="GO:0019843">
    <property type="term" value="F:rRNA binding"/>
    <property type="evidence" value="ECO:0007669"/>
    <property type="project" value="UniProtKB-KW"/>
</dbReference>
<keyword evidence="1" id="KW-0694">RNA-binding</keyword>
<evidence type="ECO:0000259" key="2">
    <source>
        <dbReference type="Pfam" id="PF16205"/>
    </source>
</evidence>
<organism evidence="3 4">
    <name type="scientific">Myodes glareolus</name>
    <name type="common">Bank vole</name>
    <name type="synonym">Clethrionomys glareolus</name>
    <dbReference type="NCBI Taxonomy" id="447135"/>
    <lineage>
        <taxon>Eukaryota</taxon>
        <taxon>Metazoa</taxon>
        <taxon>Chordata</taxon>
        <taxon>Craniata</taxon>
        <taxon>Vertebrata</taxon>
        <taxon>Euteleostomi</taxon>
        <taxon>Mammalia</taxon>
        <taxon>Eutheria</taxon>
        <taxon>Euarchontoglires</taxon>
        <taxon>Glires</taxon>
        <taxon>Rodentia</taxon>
        <taxon>Myomorpha</taxon>
        <taxon>Muroidea</taxon>
        <taxon>Cricetidae</taxon>
        <taxon>Arvicolinae</taxon>
        <taxon>Myodes</taxon>
    </lineage>
</organism>
<comment type="caution">
    <text evidence="3">The sequence shown here is derived from an EMBL/GenBank/DDBJ whole genome shotgun (WGS) entry which is preliminary data.</text>
</comment>
<dbReference type="EMBL" id="JBBHLL010000195">
    <property type="protein sequence ID" value="KAK7810508.1"/>
    <property type="molecule type" value="Genomic_DNA"/>
</dbReference>
<reference evidence="3 4" key="1">
    <citation type="journal article" date="2023" name="bioRxiv">
        <title>Conserved and derived expression patterns and positive selection on dental genes reveal complex evolutionary context of ever-growing rodent molars.</title>
        <authorList>
            <person name="Calamari Z.T."/>
            <person name="Song A."/>
            <person name="Cohen E."/>
            <person name="Akter M."/>
            <person name="Roy R.D."/>
            <person name="Hallikas O."/>
            <person name="Christensen M.M."/>
            <person name="Li P."/>
            <person name="Marangoni P."/>
            <person name="Jernvall J."/>
            <person name="Klein O.D."/>
        </authorList>
    </citation>
    <scope>NUCLEOTIDE SEQUENCE [LARGE SCALE GENOMIC DNA]</scope>
    <source>
        <strain evidence="3">V071</strain>
    </source>
</reference>
<dbReference type="Proteomes" id="UP001488838">
    <property type="component" value="Unassembled WGS sequence"/>
</dbReference>
<keyword evidence="4" id="KW-1185">Reference proteome</keyword>
<dbReference type="Pfam" id="PF16205">
    <property type="entry name" value="Ribosomal_S17_N"/>
    <property type="match status" value="1"/>
</dbReference>
<evidence type="ECO:0000313" key="4">
    <source>
        <dbReference type="Proteomes" id="UP001488838"/>
    </source>
</evidence>
<protein>
    <recommendedName>
        <fullName evidence="2">Small ribosomal subunit protein uS17 N-terminal domain-containing protein</fullName>
    </recommendedName>
</protein>
<evidence type="ECO:0000256" key="1">
    <source>
        <dbReference type="ARBA" id="ARBA00022730"/>
    </source>
</evidence>
<proteinExistence type="predicted"/>
<accession>A0AAW0I8U7</accession>